<sequence>MFLKIQPCPAVWWSSLTPHATWARTRHPSAELFINTSVNRILPANIKVCGCRSQYGQPPWLPQHPECLTLFAQQRSLCAVYTPPPSRAQPPLTSHWRRCRPYSTFSTSQFVCGWPEGQTHLPYPTSDNRGRRQCGHHRHHHVNRPSTNHFQPRCPTLWCSRVLPAGDQSCAHTRS</sequence>
<dbReference type="Proteomes" id="UP001218188">
    <property type="component" value="Unassembled WGS sequence"/>
</dbReference>
<comment type="caution">
    <text evidence="2">The sequence shown here is derived from an EMBL/GenBank/DDBJ whole genome shotgun (WGS) entry which is preliminary data.</text>
</comment>
<protein>
    <submittedName>
        <fullName evidence="2">Uncharacterized protein</fullName>
    </submittedName>
</protein>
<evidence type="ECO:0000313" key="3">
    <source>
        <dbReference type="Proteomes" id="UP001218188"/>
    </source>
</evidence>
<evidence type="ECO:0000256" key="1">
    <source>
        <dbReference type="SAM" id="MobiDB-lite"/>
    </source>
</evidence>
<feature type="region of interest" description="Disordered" evidence="1">
    <location>
        <begin position="128"/>
        <end position="149"/>
    </location>
</feature>
<keyword evidence="3" id="KW-1185">Reference proteome</keyword>
<organism evidence="2 3">
    <name type="scientific">Mycena alexandri</name>
    <dbReference type="NCBI Taxonomy" id="1745969"/>
    <lineage>
        <taxon>Eukaryota</taxon>
        <taxon>Fungi</taxon>
        <taxon>Dikarya</taxon>
        <taxon>Basidiomycota</taxon>
        <taxon>Agaricomycotina</taxon>
        <taxon>Agaricomycetes</taxon>
        <taxon>Agaricomycetidae</taxon>
        <taxon>Agaricales</taxon>
        <taxon>Marasmiineae</taxon>
        <taxon>Mycenaceae</taxon>
        <taxon>Mycena</taxon>
    </lineage>
</organism>
<evidence type="ECO:0000313" key="2">
    <source>
        <dbReference type="EMBL" id="KAJ7035919.1"/>
    </source>
</evidence>
<dbReference type="EMBL" id="JARJCM010000047">
    <property type="protein sequence ID" value="KAJ7035919.1"/>
    <property type="molecule type" value="Genomic_DNA"/>
</dbReference>
<name>A0AAD6X8E3_9AGAR</name>
<accession>A0AAD6X8E3</accession>
<proteinExistence type="predicted"/>
<feature type="compositionally biased region" description="Basic residues" evidence="1">
    <location>
        <begin position="131"/>
        <end position="143"/>
    </location>
</feature>
<reference evidence="2" key="1">
    <citation type="submission" date="2023-03" db="EMBL/GenBank/DDBJ databases">
        <title>Massive genome expansion in bonnet fungi (Mycena s.s.) driven by repeated elements and novel gene families across ecological guilds.</title>
        <authorList>
            <consortium name="Lawrence Berkeley National Laboratory"/>
            <person name="Harder C.B."/>
            <person name="Miyauchi S."/>
            <person name="Viragh M."/>
            <person name="Kuo A."/>
            <person name="Thoen E."/>
            <person name="Andreopoulos B."/>
            <person name="Lu D."/>
            <person name="Skrede I."/>
            <person name="Drula E."/>
            <person name="Henrissat B."/>
            <person name="Morin E."/>
            <person name="Kohler A."/>
            <person name="Barry K."/>
            <person name="LaButti K."/>
            <person name="Morin E."/>
            <person name="Salamov A."/>
            <person name="Lipzen A."/>
            <person name="Mereny Z."/>
            <person name="Hegedus B."/>
            <person name="Baldrian P."/>
            <person name="Stursova M."/>
            <person name="Weitz H."/>
            <person name="Taylor A."/>
            <person name="Grigoriev I.V."/>
            <person name="Nagy L.G."/>
            <person name="Martin F."/>
            <person name="Kauserud H."/>
        </authorList>
    </citation>
    <scope>NUCLEOTIDE SEQUENCE</scope>
    <source>
        <strain evidence="2">CBHHK200</strain>
    </source>
</reference>
<gene>
    <name evidence="2" type="ORF">C8F04DRAFT_1097080</name>
</gene>
<dbReference type="AlphaFoldDB" id="A0AAD6X8E3"/>